<keyword evidence="3 6" id="KW-0812">Transmembrane</keyword>
<evidence type="ECO:0000259" key="7">
    <source>
        <dbReference type="Pfam" id="PF06271"/>
    </source>
</evidence>
<comment type="subcellular location">
    <subcellularLocation>
        <location evidence="1">Cell membrane</location>
        <topology evidence="1">Multi-pass membrane protein</topology>
    </subcellularLocation>
</comment>
<dbReference type="RefSeq" id="WP_389364134.1">
    <property type="nucleotide sequence ID" value="NZ_JBIACK010000017.1"/>
</dbReference>
<dbReference type="EMBL" id="JBIACK010000017">
    <property type="protein sequence ID" value="MFE8703528.1"/>
    <property type="molecule type" value="Genomic_DNA"/>
</dbReference>
<evidence type="ECO:0000256" key="6">
    <source>
        <dbReference type="SAM" id="Phobius"/>
    </source>
</evidence>
<feature type="transmembrane region" description="Helical" evidence="6">
    <location>
        <begin position="75"/>
        <end position="99"/>
    </location>
</feature>
<keyword evidence="4 6" id="KW-1133">Transmembrane helix</keyword>
<evidence type="ECO:0000313" key="8">
    <source>
        <dbReference type="EMBL" id="MFE8703528.1"/>
    </source>
</evidence>
<evidence type="ECO:0000256" key="5">
    <source>
        <dbReference type="ARBA" id="ARBA00023136"/>
    </source>
</evidence>
<evidence type="ECO:0000256" key="4">
    <source>
        <dbReference type="ARBA" id="ARBA00022989"/>
    </source>
</evidence>
<keyword evidence="2" id="KW-1003">Cell membrane</keyword>
<evidence type="ECO:0000256" key="2">
    <source>
        <dbReference type="ARBA" id="ARBA00022475"/>
    </source>
</evidence>
<proteinExistence type="predicted"/>
<dbReference type="Pfam" id="PF06271">
    <property type="entry name" value="RDD"/>
    <property type="match status" value="1"/>
</dbReference>
<dbReference type="InterPro" id="IPR051791">
    <property type="entry name" value="Pra-immunoreactive"/>
</dbReference>
<gene>
    <name evidence="8" type="ORF">ACFYKX_23470</name>
</gene>
<keyword evidence="5 6" id="KW-0472">Membrane</keyword>
<protein>
    <submittedName>
        <fullName evidence="8">RDD family protein</fullName>
    </submittedName>
</protein>
<feature type="transmembrane region" description="Helical" evidence="6">
    <location>
        <begin position="31"/>
        <end position="55"/>
    </location>
</feature>
<comment type="caution">
    <text evidence="8">The sequence shown here is derived from an EMBL/GenBank/DDBJ whole genome shotgun (WGS) entry which is preliminary data.</text>
</comment>
<keyword evidence="9" id="KW-1185">Reference proteome</keyword>
<dbReference type="PANTHER" id="PTHR36115:SF9">
    <property type="entry name" value="LMO1584 PROTEIN"/>
    <property type="match status" value="1"/>
</dbReference>
<evidence type="ECO:0000256" key="3">
    <source>
        <dbReference type="ARBA" id="ARBA00022692"/>
    </source>
</evidence>
<feature type="domain" description="RDD" evidence="7">
    <location>
        <begin position="16"/>
        <end position="169"/>
    </location>
</feature>
<reference evidence="8 9" key="1">
    <citation type="submission" date="2024-08" db="EMBL/GenBank/DDBJ databases">
        <title>Two novel Cytobacillus novel species.</title>
        <authorList>
            <person name="Liu G."/>
        </authorList>
    </citation>
    <scope>NUCLEOTIDE SEQUENCE [LARGE SCALE GENOMIC DNA]</scope>
    <source>
        <strain evidence="8 9">FJAT-54145</strain>
    </source>
</reference>
<evidence type="ECO:0000313" key="9">
    <source>
        <dbReference type="Proteomes" id="UP001601059"/>
    </source>
</evidence>
<feature type="transmembrane region" description="Helical" evidence="6">
    <location>
        <begin position="137"/>
        <end position="156"/>
    </location>
</feature>
<evidence type="ECO:0000256" key="1">
    <source>
        <dbReference type="ARBA" id="ARBA00004651"/>
    </source>
</evidence>
<dbReference type="InterPro" id="IPR010432">
    <property type="entry name" value="RDD"/>
</dbReference>
<dbReference type="PANTHER" id="PTHR36115">
    <property type="entry name" value="PROLINE-RICH ANTIGEN HOMOLOG-RELATED"/>
    <property type="match status" value="1"/>
</dbReference>
<dbReference type="Proteomes" id="UP001601059">
    <property type="component" value="Unassembled WGS sequence"/>
</dbReference>
<sequence length="176" mass="19749">MESNFEHEHIQERVEYGGFWIRFAAYLIDSIIIGIPLAILSFVVFILFFGASGAFDAYMSDPAYLETLSEEEAMAYLFSYLGAMFVSATLNLIIALVYFAGFHSSRWQATIGKKLLKLKVIDTKGNRISFWRGLGRYAAQTFLSAILLIGYIIAAFTEKKQALHDLIAGTVVVKHD</sequence>
<organism evidence="8 9">
    <name type="scientific">Cytobacillus spartinae</name>
    <dbReference type="NCBI Taxonomy" id="3299023"/>
    <lineage>
        <taxon>Bacteria</taxon>
        <taxon>Bacillati</taxon>
        <taxon>Bacillota</taxon>
        <taxon>Bacilli</taxon>
        <taxon>Bacillales</taxon>
        <taxon>Bacillaceae</taxon>
        <taxon>Cytobacillus</taxon>
    </lineage>
</organism>
<accession>A0ABW6KH06</accession>
<name>A0ABW6KH06_9BACI</name>